<dbReference type="Proteomes" id="UP000253759">
    <property type="component" value="Unassembled WGS sequence"/>
</dbReference>
<dbReference type="PANTHER" id="PTHR47515">
    <property type="entry name" value="LOW CALCIUM RESPONSE LOCUS PROTEIN T"/>
    <property type="match status" value="1"/>
</dbReference>
<evidence type="ECO:0000313" key="3">
    <source>
        <dbReference type="Proteomes" id="UP000253759"/>
    </source>
</evidence>
<dbReference type="Pfam" id="PF13683">
    <property type="entry name" value="rve_3"/>
    <property type="match status" value="1"/>
</dbReference>
<evidence type="ECO:0000259" key="1">
    <source>
        <dbReference type="Pfam" id="PF13683"/>
    </source>
</evidence>
<dbReference type="AlphaFoldDB" id="A0A369W684"/>
<gene>
    <name evidence="2" type="ORF">DVH29_09730</name>
</gene>
<dbReference type="PANTHER" id="PTHR47515:SF1">
    <property type="entry name" value="BLR2054 PROTEIN"/>
    <property type="match status" value="1"/>
</dbReference>
<name>A0A369W684_9HYPH</name>
<proteinExistence type="predicted"/>
<keyword evidence="3" id="KW-1185">Reference proteome</keyword>
<dbReference type="GO" id="GO:0015074">
    <property type="term" value="P:DNA integration"/>
    <property type="evidence" value="ECO:0007669"/>
    <property type="project" value="InterPro"/>
</dbReference>
<dbReference type="EMBL" id="QQNH01000011">
    <property type="protein sequence ID" value="RDE08860.1"/>
    <property type="molecule type" value="Genomic_DNA"/>
</dbReference>
<organism evidence="2 3">
    <name type="scientific">Pelagibacterium lacus</name>
    <dbReference type="NCBI Taxonomy" id="2282655"/>
    <lineage>
        <taxon>Bacteria</taxon>
        <taxon>Pseudomonadati</taxon>
        <taxon>Pseudomonadota</taxon>
        <taxon>Alphaproteobacteria</taxon>
        <taxon>Hyphomicrobiales</taxon>
        <taxon>Devosiaceae</taxon>
        <taxon>Pelagibacterium</taxon>
    </lineage>
</organism>
<dbReference type="InterPro" id="IPR012337">
    <property type="entry name" value="RNaseH-like_sf"/>
</dbReference>
<comment type="caution">
    <text evidence="2">The sequence shown here is derived from an EMBL/GenBank/DDBJ whole genome shotgun (WGS) entry which is preliminary data.</text>
</comment>
<accession>A0A369W684</accession>
<evidence type="ECO:0000313" key="2">
    <source>
        <dbReference type="EMBL" id="RDE08860.1"/>
    </source>
</evidence>
<protein>
    <submittedName>
        <fullName evidence="2">Transposase</fullName>
    </submittedName>
</protein>
<sequence length="108" mass="12269">MSAGALGIGACNGRLRDEMLNETLFPSLSYARIALREWRADYNGNRPHSRLGWLTPTEYATTFTPRRDLALRSMVSSSPTARLRRPCEVFARPNAKRPPLWRPFCVFG</sequence>
<reference evidence="3" key="1">
    <citation type="submission" date="2018-07" db="EMBL/GenBank/DDBJ databases">
        <authorList>
            <person name="Liu B.-T."/>
            <person name="Du Z."/>
        </authorList>
    </citation>
    <scope>NUCLEOTIDE SEQUENCE [LARGE SCALE GENOMIC DNA]</scope>
    <source>
        <strain evidence="3">XYN52</strain>
    </source>
</reference>
<dbReference type="InterPro" id="IPR001584">
    <property type="entry name" value="Integrase_cat-core"/>
</dbReference>
<feature type="domain" description="Integrase catalytic" evidence="1">
    <location>
        <begin position="11"/>
        <end position="56"/>
    </location>
</feature>
<dbReference type="SUPFAM" id="SSF53098">
    <property type="entry name" value="Ribonuclease H-like"/>
    <property type="match status" value="1"/>
</dbReference>